<dbReference type="Proteomes" id="UP000186914">
    <property type="component" value="Unassembled WGS sequence"/>
</dbReference>
<evidence type="ECO:0000313" key="1">
    <source>
        <dbReference type="EMBL" id="SIR97131.1"/>
    </source>
</evidence>
<dbReference type="SUPFAM" id="SSF46785">
    <property type="entry name" value="Winged helix' DNA-binding domain"/>
    <property type="match status" value="1"/>
</dbReference>
<sequence length="117" mass="13161">MSKGCVSNFLKHPRKCPTLTIPTSSCTDPRPRGHPDPIIQTELELTETMATVCGAHKAAFRVYLTILDHPHSTIAEIAEILDRGQSTIGKQLQPLYEHELDRWTDSVMTQLTQLHMI</sequence>
<gene>
    <name evidence="1" type="ORF">SAMN05421858_4859</name>
</gene>
<protein>
    <submittedName>
        <fullName evidence="1">Uncharacterized protein</fullName>
    </submittedName>
</protein>
<dbReference type="InterPro" id="IPR036390">
    <property type="entry name" value="WH_DNA-bd_sf"/>
</dbReference>
<name>A0A1N7F9U9_9EURY</name>
<dbReference type="EMBL" id="FTNO01000008">
    <property type="protein sequence ID" value="SIR97131.1"/>
    <property type="molecule type" value="Genomic_DNA"/>
</dbReference>
<dbReference type="InterPro" id="IPR036388">
    <property type="entry name" value="WH-like_DNA-bd_sf"/>
</dbReference>
<reference evidence="2" key="1">
    <citation type="submission" date="2017-01" db="EMBL/GenBank/DDBJ databases">
        <authorList>
            <person name="Varghese N."/>
            <person name="Submissions S."/>
        </authorList>
    </citation>
    <scope>NUCLEOTIDE SEQUENCE [LARGE SCALE GENOMIC DNA]</scope>
    <source>
        <strain evidence="2">CGMCC 1.7737</strain>
    </source>
</reference>
<accession>A0A1N7F9U9</accession>
<dbReference type="Gene3D" id="1.10.10.10">
    <property type="entry name" value="Winged helix-like DNA-binding domain superfamily/Winged helix DNA-binding domain"/>
    <property type="match status" value="1"/>
</dbReference>
<dbReference type="AlphaFoldDB" id="A0A1N7F9U9"/>
<keyword evidence="2" id="KW-1185">Reference proteome</keyword>
<organism evidence="1 2">
    <name type="scientific">Haladaptatus litoreus</name>
    <dbReference type="NCBI Taxonomy" id="553468"/>
    <lineage>
        <taxon>Archaea</taxon>
        <taxon>Methanobacteriati</taxon>
        <taxon>Methanobacteriota</taxon>
        <taxon>Stenosarchaea group</taxon>
        <taxon>Halobacteria</taxon>
        <taxon>Halobacteriales</taxon>
        <taxon>Haladaptataceae</taxon>
        <taxon>Haladaptatus</taxon>
    </lineage>
</organism>
<evidence type="ECO:0000313" key="2">
    <source>
        <dbReference type="Proteomes" id="UP000186914"/>
    </source>
</evidence>
<proteinExistence type="predicted"/>